<dbReference type="InterPro" id="IPR049202">
    <property type="entry name" value="DUF6817"/>
</dbReference>
<protein>
    <recommendedName>
        <fullName evidence="1">DUF6817 domain-containing protein</fullName>
    </recommendedName>
</protein>
<comment type="caution">
    <text evidence="2">The sequence shown here is derived from an EMBL/GenBank/DDBJ whole genome shotgun (WGS) entry which is preliminary data.</text>
</comment>
<proteinExistence type="predicted"/>
<evidence type="ECO:0000313" key="2">
    <source>
        <dbReference type="EMBL" id="RAK43220.1"/>
    </source>
</evidence>
<gene>
    <name evidence="2" type="ORF">B0I29_101350</name>
</gene>
<evidence type="ECO:0000259" key="1">
    <source>
        <dbReference type="Pfam" id="PF20680"/>
    </source>
</evidence>
<sequence length="175" mass="19482">MSDDIDVRAWLQERGTDTVKHPGGTLYKHLCRVSDRLADLGHGPQVQAAGLTHAAYGTDGFDLALLFWQERDELRGLVGEEAEELVFLYGSCDRDRSWRRLAETGEVTNRFTGAVTSLKGDQLTVFVDLTAVNELDVIAKDPSILARNRKSFTELFTAWAKVASEPVSKEMRLAL</sequence>
<evidence type="ECO:0000313" key="3">
    <source>
        <dbReference type="Proteomes" id="UP000249341"/>
    </source>
</evidence>
<accession>A0A327ZLB2</accession>
<dbReference type="RefSeq" id="WP_111647329.1">
    <property type="nucleotide sequence ID" value="NZ_JACHWI010000001.1"/>
</dbReference>
<dbReference type="Proteomes" id="UP000249341">
    <property type="component" value="Unassembled WGS sequence"/>
</dbReference>
<feature type="domain" description="DUF6817" evidence="1">
    <location>
        <begin position="10"/>
        <end position="94"/>
    </location>
</feature>
<dbReference type="Pfam" id="PF20680">
    <property type="entry name" value="DUF6817"/>
    <property type="match status" value="1"/>
</dbReference>
<reference evidence="2 3" key="1">
    <citation type="submission" date="2018-06" db="EMBL/GenBank/DDBJ databases">
        <title>Genomic Encyclopedia of Type Strains, Phase III (KMG-III): the genomes of soil and plant-associated and newly described type strains.</title>
        <authorList>
            <person name="Whitman W."/>
        </authorList>
    </citation>
    <scope>NUCLEOTIDE SEQUENCE [LARGE SCALE GENOMIC DNA]</scope>
    <source>
        <strain evidence="2 3">CGMCC 4.7090</strain>
    </source>
</reference>
<keyword evidence="3" id="KW-1185">Reference proteome</keyword>
<organism evidence="2 3">
    <name type="scientific">Actinoplanes lutulentus</name>
    <dbReference type="NCBI Taxonomy" id="1287878"/>
    <lineage>
        <taxon>Bacteria</taxon>
        <taxon>Bacillati</taxon>
        <taxon>Actinomycetota</taxon>
        <taxon>Actinomycetes</taxon>
        <taxon>Micromonosporales</taxon>
        <taxon>Micromonosporaceae</taxon>
        <taxon>Actinoplanes</taxon>
    </lineage>
</organism>
<dbReference type="AlphaFoldDB" id="A0A327ZLB2"/>
<name>A0A327ZLB2_9ACTN</name>
<dbReference type="EMBL" id="QLMJ01000001">
    <property type="protein sequence ID" value="RAK43220.1"/>
    <property type="molecule type" value="Genomic_DNA"/>
</dbReference>
<dbReference type="OrthoDB" id="333547at2"/>